<dbReference type="PANTHER" id="PTHR35046:SF18">
    <property type="entry name" value="RNA-DIRECTED DNA POLYMERASE"/>
    <property type="match status" value="1"/>
</dbReference>
<accession>A0A2G2YEE6</accession>
<evidence type="ECO:0000256" key="1">
    <source>
        <dbReference type="SAM" id="MobiDB-lite"/>
    </source>
</evidence>
<sequence>MDPGLQLSSITKAGPKLILEWSNVSLVRQAFTDSMTDSSGDSCDDDFEDYDCEEDENYDDEDCGENKNYVSYSEECEYGDSYAFNNDLENDDASRYESSTYSSCDTSNSEENDYELDDDNKEILGEYSCSSFYYDSKHENGSGSYVCFVREGGCRSFTKKLRQTVNRYATYDRNIVYRPNDDMNTLINGDHFVEQHECDEAYIDHFVEQRKNMFHIYDKIKGLCCAMIIHNKSFINIASSSMVEHLKLKARKYSQPYELPWPNEKEILEITKQVLMKFQLGKFQDEVLCDVIQ</sequence>
<dbReference type="EMBL" id="AYRZ02000011">
    <property type="protein sequence ID" value="PHT68120.1"/>
    <property type="molecule type" value="Genomic_DNA"/>
</dbReference>
<dbReference type="AlphaFoldDB" id="A0A2G2YEE6"/>
<comment type="caution">
    <text evidence="2">The sequence shown here is derived from an EMBL/GenBank/DDBJ whole genome shotgun (WGS) entry which is preliminary data.</text>
</comment>
<organism evidence="2 3">
    <name type="scientific">Capsicum annuum</name>
    <name type="common">Capsicum pepper</name>
    <dbReference type="NCBI Taxonomy" id="4072"/>
    <lineage>
        <taxon>Eukaryota</taxon>
        <taxon>Viridiplantae</taxon>
        <taxon>Streptophyta</taxon>
        <taxon>Embryophyta</taxon>
        <taxon>Tracheophyta</taxon>
        <taxon>Spermatophyta</taxon>
        <taxon>Magnoliopsida</taxon>
        <taxon>eudicotyledons</taxon>
        <taxon>Gunneridae</taxon>
        <taxon>Pentapetalae</taxon>
        <taxon>asterids</taxon>
        <taxon>lamiids</taxon>
        <taxon>Solanales</taxon>
        <taxon>Solanaceae</taxon>
        <taxon>Solanoideae</taxon>
        <taxon>Capsiceae</taxon>
        <taxon>Capsicum</taxon>
    </lineage>
</organism>
<proteinExistence type="predicted"/>
<gene>
    <name evidence="2" type="ORF">T459_27607</name>
</gene>
<evidence type="ECO:0000313" key="2">
    <source>
        <dbReference type="EMBL" id="PHT68120.1"/>
    </source>
</evidence>
<evidence type="ECO:0000313" key="3">
    <source>
        <dbReference type="Proteomes" id="UP000222542"/>
    </source>
</evidence>
<name>A0A2G2YEE6_CAPAN</name>
<feature type="region of interest" description="Disordered" evidence="1">
    <location>
        <begin position="94"/>
        <end position="114"/>
    </location>
</feature>
<reference evidence="2 3" key="1">
    <citation type="journal article" date="2014" name="Nat. Genet.">
        <title>Genome sequence of the hot pepper provides insights into the evolution of pungency in Capsicum species.</title>
        <authorList>
            <person name="Kim S."/>
            <person name="Park M."/>
            <person name="Yeom S.I."/>
            <person name="Kim Y.M."/>
            <person name="Lee J.M."/>
            <person name="Lee H.A."/>
            <person name="Seo E."/>
            <person name="Choi J."/>
            <person name="Cheong K."/>
            <person name="Kim K.T."/>
            <person name="Jung K."/>
            <person name="Lee G.W."/>
            <person name="Oh S.K."/>
            <person name="Bae C."/>
            <person name="Kim S.B."/>
            <person name="Lee H.Y."/>
            <person name="Kim S.Y."/>
            <person name="Kim M.S."/>
            <person name="Kang B.C."/>
            <person name="Jo Y.D."/>
            <person name="Yang H.B."/>
            <person name="Jeong H.J."/>
            <person name="Kang W.H."/>
            <person name="Kwon J.K."/>
            <person name="Shin C."/>
            <person name="Lim J.Y."/>
            <person name="Park J.H."/>
            <person name="Huh J.H."/>
            <person name="Kim J.S."/>
            <person name="Kim B.D."/>
            <person name="Cohen O."/>
            <person name="Paran I."/>
            <person name="Suh M.C."/>
            <person name="Lee S.B."/>
            <person name="Kim Y.K."/>
            <person name="Shin Y."/>
            <person name="Noh S.J."/>
            <person name="Park J."/>
            <person name="Seo Y.S."/>
            <person name="Kwon S.Y."/>
            <person name="Kim H.A."/>
            <person name="Park J.M."/>
            <person name="Kim H.J."/>
            <person name="Choi S.B."/>
            <person name="Bosland P.W."/>
            <person name="Reeves G."/>
            <person name="Jo S.H."/>
            <person name="Lee B.W."/>
            <person name="Cho H.T."/>
            <person name="Choi H.S."/>
            <person name="Lee M.S."/>
            <person name="Yu Y."/>
            <person name="Do Choi Y."/>
            <person name="Park B.S."/>
            <person name="van Deynze A."/>
            <person name="Ashrafi H."/>
            <person name="Hill T."/>
            <person name="Kim W.T."/>
            <person name="Pai H.S."/>
            <person name="Ahn H.K."/>
            <person name="Yeam I."/>
            <person name="Giovannoni J.J."/>
            <person name="Rose J.K."/>
            <person name="Sorensen I."/>
            <person name="Lee S.J."/>
            <person name="Kim R.W."/>
            <person name="Choi I.Y."/>
            <person name="Choi B.S."/>
            <person name="Lim J.S."/>
            <person name="Lee Y.H."/>
            <person name="Choi D."/>
        </authorList>
    </citation>
    <scope>NUCLEOTIDE SEQUENCE [LARGE SCALE GENOMIC DNA]</scope>
    <source>
        <strain evidence="3">cv. CM334</strain>
    </source>
</reference>
<dbReference type="PANTHER" id="PTHR35046">
    <property type="entry name" value="ZINC KNUCKLE (CCHC-TYPE) FAMILY PROTEIN"/>
    <property type="match status" value="1"/>
</dbReference>
<dbReference type="Gramene" id="PHT68120">
    <property type="protein sequence ID" value="PHT68120"/>
    <property type="gene ID" value="T459_27607"/>
</dbReference>
<feature type="compositionally biased region" description="Low complexity" evidence="1">
    <location>
        <begin position="96"/>
        <end position="107"/>
    </location>
</feature>
<protein>
    <submittedName>
        <fullName evidence="2">Uncharacterized protein</fullName>
    </submittedName>
</protein>
<reference evidence="2 3" key="2">
    <citation type="journal article" date="2017" name="Genome Biol.">
        <title>New reference genome sequences of hot pepper reveal the massive evolution of plant disease-resistance genes by retroduplication.</title>
        <authorList>
            <person name="Kim S."/>
            <person name="Park J."/>
            <person name="Yeom S.I."/>
            <person name="Kim Y.M."/>
            <person name="Seo E."/>
            <person name="Kim K.T."/>
            <person name="Kim M.S."/>
            <person name="Lee J.M."/>
            <person name="Cheong K."/>
            <person name="Shin H.S."/>
            <person name="Kim S.B."/>
            <person name="Han K."/>
            <person name="Lee J."/>
            <person name="Park M."/>
            <person name="Lee H.A."/>
            <person name="Lee H.Y."/>
            <person name="Lee Y."/>
            <person name="Oh S."/>
            <person name="Lee J.H."/>
            <person name="Choi E."/>
            <person name="Choi E."/>
            <person name="Lee S.E."/>
            <person name="Jeon J."/>
            <person name="Kim H."/>
            <person name="Choi G."/>
            <person name="Song H."/>
            <person name="Lee J."/>
            <person name="Lee S.C."/>
            <person name="Kwon J.K."/>
            <person name="Lee H.Y."/>
            <person name="Koo N."/>
            <person name="Hong Y."/>
            <person name="Kim R.W."/>
            <person name="Kang W.H."/>
            <person name="Huh J.H."/>
            <person name="Kang B.C."/>
            <person name="Yang T.J."/>
            <person name="Lee Y.H."/>
            <person name="Bennetzen J.L."/>
            <person name="Choi D."/>
        </authorList>
    </citation>
    <scope>NUCLEOTIDE SEQUENCE [LARGE SCALE GENOMIC DNA]</scope>
    <source>
        <strain evidence="3">cv. CM334</strain>
    </source>
</reference>
<dbReference type="Proteomes" id="UP000222542">
    <property type="component" value="Unassembled WGS sequence"/>
</dbReference>
<keyword evidence="3" id="KW-1185">Reference proteome</keyword>